<keyword evidence="1" id="KW-0472">Membrane</keyword>
<name>A0A087T446_STEMI</name>
<feature type="transmembrane region" description="Helical" evidence="1">
    <location>
        <begin position="6"/>
        <end position="30"/>
    </location>
</feature>
<keyword evidence="1" id="KW-0812">Transmembrane</keyword>
<proteinExistence type="predicted"/>
<dbReference type="AlphaFoldDB" id="A0A087T446"/>
<feature type="non-terminal residue" evidence="2">
    <location>
        <position position="1"/>
    </location>
</feature>
<evidence type="ECO:0000313" key="2">
    <source>
        <dbReference type="EMBL" id="KFM59885.1"/>
    </source>
</evidence>
<organism evidence="2 3">
    <name type="scientific">Stegodyphus mimosarum</name>
    <name type="common">African social velvet spider</name>
    <dbReference type="NCBI Taxonomy" id="407821"/>
    <lineage>
        <taxon>Eukaryota</taxon>
        <taxon>Metazoa</taxon>
        <taxon>Ecdysozoa</taxon>
        <taxon>Arthropoda</taxon>
        <taxon>Chelicerata</taxon>
        <taxon>Arachnida</taxon>
        <taxon>Araneae</taxon>
        <taxon>Araneomorphae</taxon>
        <taxon>Entelegynae</taxon>
        <taxon>Eresoidea</taxon>
        <taxon>Eresidae</taxon>
        <taxon>Stegodyphus</taxon>
    </lineage>
</organism>
<feature type="non-terminal residue" evidence="2">
    <location>
        <position position="67"/>
    </location>
</feature>
<dbReference type="Proteomes" id="UP000054359">
    <property type="component" value="Unassembled WGS sequence"/>
</dbReference>
<protein>
    <submittedName>
        <fullName evidence="2">Uncharacterized protein</fullName>
    </submittedName>
</protein>
<reference evidence="2 3" key="1">
    <citation type="submission" date="2013-11" db="EMBL/GenBank/DDBJ databases">
        <title>Genome sequencing of Stegodyphus mimosarum.</title>
        <authorList>
            <person name="Bechsgaard J."/>
        </authorList>
    </citation>
    <scope>NUCLEOTIDE SEQUENCE [LARGE SCALE GENOMIC DNA]</scope>
</reference>
<dbReference type="EMBL" id="KK113329">
    <property type="protein sequence ID" value="KFM59885.1"/>
    <property type="molecule type" value="Genomic_DNA"/>
</dbReference>
<accession>A0A087T446</accession>
<keyword evidence="1" id="KW-1133">Transmembrane helix</keyword>
<evidence type="ECO:0000313" key="3">
    <source>
        <dbReference type="Proteomes" id="UP000054359"/>
    </source>
</evidence>
<keyword evidence="3" id="KW-1185">Reference proteome</keyword>
<sequence length="67" mass="7609">KILVRYLTLECTCLLCKFTALLIVSISILLNHLALMASKSSTLRNRNERTVTHVLKNGFDEVPHRLS</sequence>
<gene>
    <name evidence="2" type="ORF">X975_08279</name>
</gene>
<evidence type="ECO:0000256" key="1">
    <source>
        <dbReference type="SAM" id="Phobius"/>
    </source>
</evidence>